<dbReference type="CDD" id="cd13400">
    <property type="entry name" value="LT_IagB-like"/>
    <property type="match status" value="1"/>
</dbReference>
<gene>
    <name evidence="4" type="ORF">p482-1_00157</name>
    <name evidence="3" type="ORF">p492-9_00180</name>
</gene>
<reference evidence="3" key="1">
    <citation type="journal article" date="2018" name="Vet. Microbiol.">
        <title>Longitudinal study of Escherichia coli plasmid resistance to extended-spectrum cephalosporins in free-range broilers.</title>
        <authorList>
            <person name="Baron S."/>
            <person name="Le Devendec L."/>
            <person name="Touzain F."/>
            <person name="Jouy E."/>
            <person name="Lucas P."/>
            <person name="de Boisseson C."/>
            <person name="Larvor E."/>
            <person name="Kempf I."/>
        </authorList>
    </citation>
    <scope>NUCLEOTIDE SEQUENCE</scope>
    <source>
        <strain evidence="4">TCJ482-1</strain>
        <strain evidence="3">TCJ492-9</strain>
        <plasmid evidence="4">p482-1</plasmid>
        <plasmid evidence="3">p492-9</plasmid>
    </source>
</reference>
<feature type="compositionally biased region" description="Low complexity" evidence="1">
    <location>
        <begin position="190"/>
        <end position="205"/>
    </location>
</feature>
<evidence type="ECO:0000313" key="4">
    <source>
        <dbReference type="EMBL" id="AVR64140.1"/>
    </source>
</evidence>
<evidence type="ECO:0000256" key="2">
    <source>
        <dbReference type="SAM" id="SignalP"/>
    </source>
</evidence>
<dbReference type="NCBIfam" id="NF010463">
    <property type="entry name" value="PRK13888.1"/>
    <property type="match status" value="1"/>
</dbReference>
<evidence type="ECO:0000313" key="3">
    <source>
        <dbReference type="EMBL" id="AVR63983.1"/>
    </source>
</evidence>
<keyword evidence="3" id="KW-0614">Plasmid</keyword>
<dbReference type="RefSeq" id="WP_011205796.1">
    <property type="nucleotide sequence ID" value="NZ_CP040667.1"/>
</dbReference>
<protein>
    <submittedName>
        <fullName evidence="3">Uncharacterized protein</fullName>
    </submittedName>
</protein>
<dbReference type="InterPro" id="IPR023346">
    <property type="entry name" value="Lysozyme-like_dom_sf"/>
</dbReference>
<name>A0A2R4AH93_ECOLX</name>
<feature type="region of interest" description="Disordered" evidence="1">
    <location>
        <begin position="179"/>
        <end position="217"/>
    </location>
</feature>
<feature type="signal peptide" evidence="2">
    <location>
        <begin position="1"/>
        <end position="25"/>
    </location>
</feature>
<organism evidence="3">
    <name type="scientific">Escherichia coli</name>
    <dbReference type="NCBI Taxonomy" id="562"/>
    <lineage>
        <taxon>Bacteria</taxon>
        <taxon>Pseudomonadati</taxon>
        <taxon>Pseudomonadota</taxon>
        <taxon>Gammaproteobacteria</taxon>
        <taxon>Enterobacterales</taxon>
        <taxon>Enterobacteriaceae</taxon>
        <taxon>Escherichia</taxon>
    </lineage>
</organism>
<dbReference type="AlphaFoldDB" id="A0A2R4AH93"/>
<evidence type="ECO:0000256" key="1">
    <source>
        <dbReference type="SAM" id="MobiDB-lite"/>
    </source>
</evidence>
<geneLocation type="plasmid" evidence="4">
    <name>p482-1</name>
</geneLocation>
<proteinExistence type="predicted"/>
<keyword evidence="2" id="KW-0732">Signal</keyword>
<sequence length="234" mass="25229">MPFAKLLARNALPVVALVAATGFGAADATAARLFPDLSEQMEERVVCSVSAAAKYEIPANILLAIREKEGGKPGQWVKNTNGTYDVGELQFNTAYLGDLAKYGITAQDVAAAGCYPYDLAAWRLRGHIRNDRGDLWTRAANYHSRTPSKNAIYRADLMVKADKWAKWLDARFVTVNYGPSSPAQPAGKGTTLAAADTSAAAPAEAQPMKQGRITRTSLRSSGYVPRQLIINNTP</sequence>
<feature type="chain" id="PRO_5036047520" evidence="2">
    <location>
        <begin position="26"/>
        <end position="234"/>
    </location>
</feature>
<accession>A0A2R4AH93</accession>
<dbReference type="SUPFAM" id="SSF53955">
    <property type="entry name" value="Lysozyme-like"/>
    <property type="match status" value="1"/>
</dbReference>
<geneLocation type="plasmid" evidence="3">
    <name>p492-9</name>
</geneLocation>
<dbReference type="EMBL" id="MG692708">
    <property type="protein sequence ID" value="AVR63983.1"/>
    <property type="molecule type" value="Genomic_DNA"/>
</dbReference>
<dbReference type="EMBL" id="MG692717">
    <property type="protein sequence ID" value="AVR64140.1"/>
    <property type="molecule type" value="Genomic_DNA"/>
</dbReference>